<feature type="chain" id="PRO_5040420844" description="DUF281 domain-containing protein" evidence="1">
    <location>
        <begin position="21"/>
        <end position="168"/>
    </location>
</feature>
<evidence type="ECO:0008006" key="4">
    <source>
        <dbReference type="Google" id="ProtNLM"/>
    </source>
</evidence>
<gene>
    <name evidence="2" type="ORF">CAMP_LOCUS2070</name>
</gene>
<dbReference type="AlphaFoldDB" id="A0A9P1MWJ2"/>
<evidence type="ECO:0000256" key="1">
    <source>
        <dbReference type="SAM" id="SignalP"/>
    </source>
</evidence>
<name>A0A9P1MWJ2_9PELO</name>
<evidence type="ECO:0000313" key="3">
    <source>
        <dbReference type="Proteomes" id="UP001152747"/>
    </source>
</evidence>
<sequence length="168" mass="18721">MQFFPISLFLLLIFVGGAYGLHCIQCGNTDNWYSEKEQAKRSSECNSGMIQPTLCANSSHTVCIVDWYSNGGNGRVVTKRHCGMETDVKGCTLYNSKITKKHRRHIITRDTTATNTPAHRQESIHTYVEVCSGACPLGDCGTNSATYKNFQNIFGFSLILLILHTLSY</sequence>
<feature type="signal peptide" evidence="1">
    <location>
        <begin position="1"/>
        <end position="20"/>
    </location>
</feature>
<dbReference type="OrthoDB" id="5792770at2759"/>
<accession>A0A9P1MWJ2</accession>
<evidence type="ECO:0000313" key="2">
    <source>
        <dbReference type="EMBL" id="CAI5439433.1"/>
    </source>
</evidence>
<protein>
    <recommendedName>
        <fullName evidence="4">DUF281 domain-containing protein</fullName>
    </recommendedName>
</protein>
<comment type="caution">
    <text evidence="2">The sequence shown here is derived from an EMBL/GenBank/DDBJ whole genome shotgun (WGS) entry which is preliminary data.</text>
</comment>
<dbReference type="EMBL" id="CANHGI010000001">
    <property type="protein sequence ID" value="CAI5439433.1"/>
    <property type="molecule type" value="Genomic_DNA"/>
</dbReference>
<dbReference type="Proteomes" id="UP001152747">
    <property type="component" value="Unassembled WGS sequence"/>
</dbReference>
<proteinExistence type="predicted"/>
<keyword evidence="1" id="KW-0732">Signal</keyword>
<keyword evidence="3" id="KW-1185">Reference proteome</keyword>
<reference evidence="2" key="1">
    <citation type="submission" date="2022-11" db="EMBL/GenBank/DDBJ databases">
        <authorList>
            <person name="Kikuchi T."/>
        </authorList>
    </citation>
    <scope>NUCLEOTIDE SEQUENCE</scope>
    <source>
        <strain evidence="2">PS1010</strain>
    </source>
</reference>
<organism evidence="2 3">
    <name type="scientific">Caenorhabditis angaria</name>
    <dbReference type="NCBI Taxonomy" id="860376"/>
    <lineage>
        <taxon>Eukaryota</taxon>
        <taxon>Metazoa</taxon>
        <taxon>Ecdysozoa</taxon>
        <taxon>Nematoda</taxon>
        <taxon>Chromadorea</taxon>
        <taxon>Rhabditida</taxon>
        <taxon>Rhabditina</taxon>
        <taxon>Rhabditomorpha</taxon>
        <taxon>Rhabditoidea</taxon>
        <taxon>Rhabditidae</taxon>
        <taxon>Peloderinae</taxon>
        <taxon>Caenorhabditis</taxon>
    </lineage>
</organism>